<proteinExistence type="predicted"/>
<dbReference type="EMBL" id="NGJX01000004">
    <property type="protein sequence ID" value="RSU02795.1"/>
    <property type="molecule type" value="Genomic_DNA"/>
</dbReference>
<dbReference type="AlphaFoldDB" id="A0A369AYI3"/>
<reference evidence="1 2" key="1">
    <citation type="submission" date="2017-05" db="EMBL/GenBank/DDBJ databases">
        <title>Vagococcus spp. assemblies.</title>
        <authorList>
            <person name="Gulvik C.A."/>
        </authorList>
    </citation>
    <scope>NUCLEOTIDE SEQUENCE [LARGE SCALE GENOMIC DNA]</scope>
    <source>
        <strain evidence="1 2">NCFB 2497</strain>
    </source>
</reference>
<dbReference type="Gene3D" id="3.40.50.300">
    <property type="entry name" value="P-loop containing nucleotide triphosphate hydrolases"/>
    <property type="match status" value="1"/>
</dbReference>
<organism evidence="1 2">
    <name type="scientific">Vagococcus fluvialis</name>
    <dbReference type="NCBI Taxonomy" id="2738"/>
    <lineage>
        <taxon>Bacteria</taxon>
        <taxon>Bacillati</taxon>
        <taxon>Bacillota</taxon>
        <taxon>Bacilli</taxon>
        <taxon>Lactobacillales</taxon>
        <taxon>Enterococcaceae</taxon>
        <taxon>Vagococcus</taxon>
    </lineage>
</organism>
<comment type="caution">
    <text evidence="1">The sequence shown here is derived from an EMBL/GenBank/DDBJ whole genome shotgun (WGS) entry which is preliminary data.</text>
</comment>
<dbReference type="Proteomes" id="UP000288197">
    <property type="component" value="Unassembled WGS sequence"/>
</dbReference>
<protein>
    <submittedName>
        <fullName evidence="1">Uncharacterized protein</fullName>
    </submittedName>
</protein>
<dbReference type="SUPFAM" id="SSF52540">
    <property type="entry name" value="P-loop containing nucleoside triphosphate hydrolases"/>
    <property type="match status" value="1"/>
</dbReference>
<dbReference type="OrthoDB" id="9799092at2"/>
<keyword evidence="2" id="KW-1185">Reference proteome</keyword>
<dbReference type="InterPro" id="IPR027417">
    <property type="entry name" value="P-loop_NTPase"/>
</dbReference>
<evidence type="ECO:0000313" key="1">
    <source>
        <dbReference type="EMBL" id="RSU02795.1"/>
    </source>
</evidence>
<dbReference type="Pfam" id="PF13238">
    <property type="entry name" value="AAA_18"/>
    <property type="match status" value="1"/>
</dbReference>
<accession>A0A369AYI3</accession>
<dbReference type="RefSeq" id="WP_114289434.1">
    <property type="nucleotide sequence ID" value="NZ_CP081461.1"/>
</dbReference>
<dbReference type="GeneID" id="63146178"/>
<sequence>MIIWLNGAWGSGKITTATELYKRLPGSMIYDPEEAGFFINKVLPKELHQSDFQDFKEWREINVQLLKKLANDFDGDIIVPMTLINSLYVEEIIGELSQSNVEIYHFILETTPQTLNQRLDKRFEGKKSWARERIEIAVSSLIELEGAKRIKTDDLSIEEVLDQITKETNIKLLDDNRSAFKKKIDRVLLSLKEKVI</sequence>
<evidence type="ECO:0000313" key="2">
    <source>
        <dbReference type="Proteomes" id="UP000288197"/>
    </source>
</evidence>
<gene>
    <name evidence="1" type="ORF">CBF32_05890</name>
</gene>
<name>A0A369AYI3_9ENTE</name>